<proteinExistence type="predicted"/>
<evidence type="ECO:0008006" key="3">
    <source>
        <dbReference type="Google" id="ProtNLM"/>
    </source>
</evidence>
<evidence type="ECO:0000313" key="1">
    <source>
        <dbReference type="EMBL" id="QAU04909.1"/>
    </source>
</evidence>
<dbReference type="Proteomes" id="UP000290538">
    <property type="component" value="Segment"/>
</dbReference>
<name>A0A410T7G5_9CAUD</name>
<accession>A0A410T7G5</accession>
<dbReference type="Gene3D" id="3.20.20.370">
    <property type="entry name" value="Glycoside hydrolase/deacetylase"/>
    <property type="match status" value="1"/>
</dbReference>
<dbReference type="CDD" id="cd10918">
    <property type="entry name" value="CE4_NodB_like_5s_6s"/>
    <property type="match status" value="1"/>
</dbReference>
<organism evidence="1 2">
    <name type="scientific">Campylobacter phage CP20</name>
    <dbReference type="NCBI Taxonomy" id="2506428"/>
    <lineage>
        <taxon>Viruses</taxon>
        <taxon>Duplodnaviria</taxon>
        <taxon>Heunggongvirae</taxon>
        <taxon>Uroviricota</taxon>
        <taxon>Caudoviricetes</taxon>
        <taxon>Connertonviridae</taxon>
        <taxon>Firehammervirus</taxon>
        <taxon>Firehammervirus CPt10</taxon>
    </lineage>
</organism>
<dbReference type="GO" id="GO:0005975">
    <property type="term" value="P:carbohydrate metabolic process"/>
    <property type="evidence" value="ECO:0007669"/>
    <property type="project" value="InterPro"/>
</dbReference>
<sequence>MSEIIMIHEVNDKVLKAVESLDPDSIITFDDGLYTQFHYRSHFALFKRVIFFVNPSIICESSEKQSKEYIQCYNAHKKAFKGCFENYMTLDQIQQISRENMYNFEIGSHSYNHKYFKDSKSLIKDIQDSLDFFENHNIPIKSFCFPYNQDSRKPHFIQAVKLKFKDLDIFGNNRVPIESKF</sequence>
<dbReference type="SUPFAM" id="SSF88713">
    <property type="entry name" value="Glycoside hydrolase/deacetylase"/>
    <property type="match status" value="1"/>
</dbReference>
<reference evidence="1 2" key="1">
    <citation type="submission" date="2019-01" db="EMBL/GenBank/DDBJ databases">
        <title>Complete genome sequence of Campylobacter bacteriophage CP20.</title>
        <authorList>
            <person name="Connerton I.F."/>
        </authorList>
    </citation>
    <scope>NUCLEOTIDE SEQUENCE [LARGE SCALE GENOMIC DNA]</scope>
</reference>
<protein>
    <recommendedName>
        <fullName evidence="3">Polysaccharide deacetylase</fullName>
    </recommendedName>
</protein>
<evidence type="ECO:0000313" key="2">
    <source>
        <dbReference type="Proteomes" id="UP000290538"/>
    </source>
</evidence>
<dbReference type="EMBL" id="MK408758">
    <property type="protein sequence ID" value="QAU04909.1"/>
    <property type="molecule type" value="Genomic_DNA"/>
</dbReference>
<dbReference type="InterPro" id="IPR011330">
    <property type="entry name" value="Glyco_hydro/deAcase_b/a-brl"/>
</dbReference>